<evidence type="ECO:0000313" key="1">
    <source>
        <dbReference type="EMBL" id="VFK10593.1"/>
    </source>
</evidence>
<name>A0A450XCZ3_9GAMM</name>
<dbReference type="EMBL" id="CAADFP010000043">
    <property type="protein sequence ID" value="VFK27157.1"/>
    <property type="molecule type" value="Genomic_DNA"/>
</dbReference>
<gene>
    <name evidence="1" type="ORF">BECKLPF1236A_GA0070988_1004013</name>
    <name evidence="2" type="ORF">BECKLPF1236C_GA0070990_1004313</name>
</gene>
<proteinExistence type="predicted"/>
<protein>
    <submittedName>
        <fullName evidence="2">Uncharacterized protein</fullName>
    </submittedName>
</protein>
<sequence>MKNHPIEHTRIESHFGSGHAAVMGSGRRKPSRAITLISLGIAGASMATGGKLHAATTQTVNLSANESITISAANSIDVTDGRGIVADGASGWGRSASRPMAPYA</sequence>
<accession>A0A450XCZ3</accession>
<evidence type="ECO:0000313" key="2">
    <source>
        <dbReference type="EMBL" id="VFK27157.1"/>
    </source>
</evidence>
<dbReference type="EMBL" id="CAADFM010000040">
    <property type="protein sequence ID" value="VFK10593.1"/>
    <property type="molecule type" value="Genomic_DNA"/>
</dbReference>
<organism evidence="2">
    <name type="scientific">Candidatus Kentrum sp. LPFa</name>
    <dbReference type="NCBI Taxonomy" id="2126335"/>
    <lineage>
        <taxon>Bacteria</taxon>
        <taxon>Pseudomonadati</taxon>
        <taxon>Pseudomonadota</taxon>
        <taxon>Gammaproteobacteria</taxon>
        <taxon>Candidatus Kentrum</taxon>
    </lineage>
</organism>
<dbReference type="AlphaFoldDB" id="A0A450XCZ3"/>
<reference evidence="2" key="1">
    <citation type="submission" date="2019-02" db="EMBL/GenBank/DDBJ databases">
        <authorList>
            <person name="Gruber-Vodicka R. H."/>
            <person name="Seah K. B. B."/>
        </authorList>
    </citation>
    <scope>NUCLEOTIDE SEQUENCE</scope>
    <source>
        <strain evidence="1">BECK_S312</strain>
        <strain evidence="2">BECK_S426</strain>
    </source>
</reference>